<dbReference type="SMART" id="SM00382">
    <property type="entry name" value="AAA"/>
    <property type="match status" value="2"/>
</dbReference>
<dbReference type="InterPro" id="IPR003593">
    <property type="entry name" value="AAA+_ATPase"/>
</dbReference>
<feature type="compositionally biased region" description="Basic and acidic residues" evidence="1">
    <location>
        <begin position="2445"/>
        <end position="2469"/>
    </location>
</feature>
<gene>
    <name evidence="3" type="ORF">MAR_031510</name>
</gene>
<feature type="region of interest" description="Disordered" evidence="1">
    <location>
        <begin position="2441"/>
        <end position="2494"/>
    </location>
</feature>
<evidence type="ECO:0000313" key="4">
    <source>
        <dbReference type="Proteomes" id="UP001164746"/>
    </source>
</evidence>
<accession>A0ABY7FCA1</accession>
<feature type="domain" description="AAA+ ATPase" evidence="2">
    <location>
        <begin position="1965"/>
        <end position="2115"/>
    </location>
</feature>
<dbReference type="SUPFAM" id="SSF52540">
    <property type="entry name" value="P-loop containing nucleoside triphosphate hydrolases"/>
    <property type="match status" value="2"/>
</dbReference>
<protein>
    <submittedName>
        <fullName evidence="3">R213A-like protein</fullName>
    </submittedName>
</protein>
<dbReference type="Gene3D" id="3.40.50.300">
    <property type="entry name" value="P-loop containing nucleotide triphosphate hydrolases"/>
    <property type="match status" value="2"/>
</dbReference>
<reference evidence="3" key="1">
    <citation type="submission" date="2022-11" db="EMBL/GenBank/DDBJ databases">
        <title>Centuries of genome instability and evolution in soft-shell clam transmissible cancer (bioRxiv).</title>
        <authorList>
            <person name="Hart S.F.M."/>
            <person name="Yonemitsu M.A."/>
            <person name="Giersch R.M."/>
            <person name="Beal B.F."/>
            <person name="Arriagada G."/>
            <person name="Davis B.W."/>
            <person name="Ostrander E.A."/>
            <person name="Goff S.P."/>
            <person name="Metzger M.J."/>
        </authorList>
    </citation>
    <scope>NUCLEOTIDE SEQUENCE</scope>
    <source>
        <strain evidence="3">MELC-2E11</strain>
        <tissue evidence="3">Siphon/mantle</tissue>
    </source>
</reference>
<dbReference type="Proteomes" id="UP001164746">
    <property type="component" value="Chromosome 10"/>
</dbReference>
<evidence type="ECO:0000256" key="1">
    <source>
        <dbReference type="SAM" id="MobiDB-lite"/>
    </source>
</evidence>
<evidence type="ECO:0000259" key="2">
    <source>
        <dbReference type="SMART" id="SM00382"/>
    </source>
</evidence>
<evidence type="ECO:0000313" key="3">
    <source>
        <dbReference type="EMBL" id="WAR16916.1"/>
    </source>
</evidence>
<dbReference type="Pfam" id="PF07728">
    <property type="entry name" value="AAA_5"/>
    <property type="match status" value="1"/>
</dbReference>
<proteinExistence type="predicted"/>
<dbReference type="InterPro" id="IPR031248">
    <property type="entry name" value="RNF213"/>
</dbReference>
<dbReference type="InterPro" id="IPR027417">
    <property type="entry name" value="P-loop_NTPase"/>
</dbReference>
<dbReference type="EMBL" id="CP111021">
    <property type="protein sequence ID" value="WAR16916.1"/>
    <property type="molecule type" value="Genomic_DNA"/>
</dbReference>
<dbReference type="PANTHER" id="PTHR22605:SF16">
    <property type="entry name" value="E3 UBIQUITIN-PROTEIN LIGASE RNF213"/>
    <property type="match status" value="1"/>
</dbReference>
<dbReference type="InterPro" id="IPR011704">
    <property type="entry name" value="ATPase_dyneun-rel_AAA"/>
</dbReference>
<sequence>MKCRPIDEVVSTLMPFFKMDYYLSRSFLACLVTSEIQNMIGKDFISLEACCASLQYWNFLSKSEYTLSQSVTQNELAFYKGMQEMRIRLERQRMDKKVSLPTWEMTYKIAIDGVDKACNSKSLESLVNWVHIFLTSISQFSVLSNENTTGTFDPSQSIRDIERKLLAWTKRMYSAVKMTSASIPEYLKMCDSFICQISLFENAEEAWNTEIKKEISKEIMTVRGYEHVLLKLVQQTLSDHFTEQWQVRVGNEESHRTLKILQHGLEWPAMKLFYRSLGNGSSGLLSGEDNHKHLSESIGVLREAWNGLLSGHIRLNMLEIMCSKKGTLVEVISLICEMDSASVEETIELRSRELQVCKLQKDQMKIFVQHCENVKEAVNCIIQLLRQQTEDSFLDELCTTQTVDDRTSSKQTVTYIGVDKELLDVLPNITERSKSRIFEHMWFAMCSQISEEVKSIREILELLWKPVSERYIYIKDSIASGNVEFCEFEQYIQPLQNDIAIIQDELVMCGIPKSTVDERIKQFLEKKHLDTCNTGAEILNEIKQQNNLRGNFTEIDELNFTNLKMKEWRKPKVPEFLEQIDDKKTRCLKAYAECYQAVQWIRNSMGSGGRDLNVFVDLAMMSAGEVPINITKVQCLHSSATGYAPLLFHIQEDFGYVELIEKCEERDTSRELLWLEEIHKTHGAVETTSLKQAEMINKEGKYVLEADGMKGYFHQLTVEKVLKLIVPKSEETKKTKTYSYSEVEDLQSRLMLVMGKSEAGNIDVDKFVDILNSLVRLGNVFIKLCSAGCVLFNDLKATFRCNANKNTCLTMRFGQKSDLPMLRGRQSSEDNLDKMIPAVAEYMESCLAHWYSYIKETRKKYFHLNFFTIDQLVILQKELVQISSSETPLMAIYDLLSNVKSNCCLADLVKAMDLAKKDIQTMEKVKQRNMGKTGETTEEDEIDLQRREEFVEKLLAAELSEDIARRYVDEQIDIRTCVVDDAVFWCMDNQNEEAEITPSAEEIKFSKWCTGEKSVSTLWNAKIETYDSSSKTGVVALISALKELWDCFLSSITDSTGTNEADIRREVPANSMENEPNVILCKSDETLTTALSIYMHSIEQPLPSADEVLLCTHTTNKEEVEIFLRRSMNEQKGKLHCLVNADLLDFDVSEAAGHFLEECVQEKNYKRDNAYRLFIICRRDNENRSPLVSSLQKYIRADIPIDEVKLSQYILSKFSLKQGADQTFASNVDVEKSNARAVLSQRAGVGKSLFVKRVDEKLRAHVETQKHVEFKRVTVPLQEKIVDLDYVTRSLIKHAAGPEIKTARLFHIDISHEVQEGIDNLLFNLLILNCLKEESGLVSPNECLSECKTDSEIKTVQLFDEQEFRSDVFQRPFQYLKQIDEKVKMVDFNPISTVGTRQECLQILLRHCGIPNPSWAELHHFVWFLNTQLIGFENNAFVSVAAAEDLPGFGQFVLKFLIQMSKDFSNRSLNIGDESSKDDQGLNLETYELRRKWESSPHPYLFFNSDGFSFTFLGFNIDPVNGNLIDQQTGIILEERIMTRQLYTALVRNQVDLREDFDALTRERKIEKLINVMGGKRKTDPDPTYELTTDNVKKILAIFMRFKCDIPVIVMGETGCGKTRLIKFMCSLQVPDDLELQNTVVMKVHGGTTHADIANKVEKADQLARKNAKQDHTIDTVLFFDEANTTEAIGLLKEIMCDRSLHGKRLDLSPNLKIVAACNPYRRHSDKMIEKLEHAGLGYHVQAGETADTFGQIPLRRLVYRVHPLPQSLRPLVWDFGQLTIEVEELYINQMVKRYIKDGQLPSIFNLTNVLSKILTESQLYMRKQADECSFVSLRDVERVLFVMSWFYSKGSECLFPFMNDLIDTLSENENADEHMEPTPLTRSLILALGVCYHACLKSRQKYRETVQQHFSAPFSLRETDGAEQIRQEIDCQNLVLNNVNLAKNIARNTALKENVFMMVICIELRIPLFLVGKPGSSKSLAKTIVADAMQGNSAHHNLFKNLKQTQMVSFQCSPLATPDGIVATFRQCSQFQKDRNLSAFVSTVVLDEVGLAEDSPRMPLKTLHPLLEDGCQGDEIPEDYMKVAFIGLSNWSLDPAKMNRGIFVQRDVPDEKELNETARGICGSSNDEILQRIIDPLIEPLATSYLHVFNEATVVLREFYGLRDFYSLIKMLFAFIERSRKNPTWCELEHCIKRNFGGLPQVLESDPDCSHLGLINACIFGSFETHGESRYPLLLADNLGAVSLMQQHILSNERVSRPIIIFGSSFRGDQEYTQICRNINKIKVCMETGNTVVLLNLENLYVSLYDALNQYYVYFGGQRFVDLGLGTHRVKCQVHPEFRLIVVAEKLTVYKKFPIPLINRLEKHFLTSDGMLDKQQTRVAKGRPGGNGESKIEDGFISYNEDTCSGIILQMFLENKKATAEEILEKSNVNEDVYIDVINNSPTAHEERRGDSEVKEETNSESERDQTHLVETSHVNSEKDGSETPPNMEITDLDNKDKTVTDCKALTLKSGVGKALYGIEIDDQDYQDIVDSYVEDYLHTLYNSDNDIEFKVMGDNLDCTTLPSFVKVEKFLTLCNKKAFQFFYGEEKRKLVNFQEKCNSFLMAVISQLCFSENKTPCQEIIEKLFGYITCSKTEGRSHFTKEMTMFNTGIDRSPDSLMQKAYMEKNKCEYAAEILNSARKCISSDELNRTQQLTTFIEKDYTSKVKTICGIFKPEIDPETVEDFLWKHIQKDFDDLQQSTKLSFDDTVLLMHSFISSMARQVCTLGHVRSLWLLFSLRKSMLMVDRHFQHDVVFEHIDDKFHQPIPDNVKKEFEVYVRGLPEDMHAQFVSFVHECLLLHIATSDVGRRDDPDYVDTSGTSLRDTLTNYNDENPDVPFNEVLGNLPNGLLQVHTVYAWIAAYIELTQKMYMTRRHDQRF</sequence>
<name>A0ABY7FCA1_MYAAR</name>
<dbReference type="PANTHER" id="PTHR22605">
    <property type="entry name" value="RZ-TYPE DOMAIN-CONTAINING PROTEIN"/>
    <property type="match status" value="1"/>
</dbReference>
<feature type="domain" description="AAA+ ATPase" evidence="2">
    <location>
        <begin position="1604"/>
        <end position="1748"/>
    </location>
</feature>
<keyword evidence="4" id="KW-1185">Reference proteome</keyword>
<organism evidence="3 4">
    <name type="scientific">Mya arenaria</name>
    <name type="common">Soft-shell clam</name>
    <dbReference type="NCBI Taxonomy" id="6604"/>
    <lineage>
        <taxon>Eukaryota</taxon>
        <taxon>Metazoa</taxon>
        <taxon>Spiralia</taxon>
        <taxon>Lophotrochozoa</taxon>
        <taxon>Mollusca</taxon>
        <taxon>Bivalvia</taxon>
        <taxon>Autobranchia</taxon>
        <taxon>Heteroconchia</taxon>
        <taxon>Euheterodonta</taxon>
        <taxon>Imparidentia</taxon>
        <taxon>Neoheterodontei</taxon>
        <taxon>Myida</taxon>
        <taxon>Myoidea</taxon>
        <taxon>Myidae</taxon>
        <taxon>Mya</taxon>
    </lineage>
</organism>